<keyword evidence="3" id="KW-1185">Reference proteome</keyword>
<organism evidence="2 3">
    <name type="scientific">Araneus ventricosus</name>
    <name type="common">Orbweaver spider</name>
    <name type="synonym">Epeira ventricosa</name>
    <dbReference type="NCBI Taxonomy" id="182803"/>
    <lineage>
        <taxon>Eukaryota</taxon>
        <taxon>Metazoa</taxon>
        <taxon>Ecdysozoa</taxon>
        <taxon>Arthropoda</taxon>
        <taxon>Chelicerata</taxon>
        <taxon>Arachnida</taxon>
        <taxon>Araneae</taxon>
        <taxon>Araneomorphae</taxon>
        <taxon>Entelegynae</taxon>
        <taxon>Araneoidea</taxon>
        <taxon>Araneidae</taxon>
        <taxon>Araneus</taxon>
    </lineage>
</organism>
<dbReference type="EMBL" id="BGPR01115746">
    <property type="protein sequence ID" value="GBN04949.1"/>
    <property type="molecule type" value="Genomic_DNA"/>
</dbReference>
<protein>
    <submittedName>
        <fullName evidence="2">Uncharacterized protein</fullName>
    </submittedName>
</protein>
<accession>A0A4Y2KS14</accession>
<feature type="compositionally biased region" description="Basic residues" evidence="1">
    <location>
        <begin position="13"/>
        <end position="26"/>
    </location>
</feature>
<feature type="compositionally biased region" description="Low complexity" evidence="1">
    <location>
        <begin position="52"/>
        <end position="64"/>
    </location>
</feature>
<feature type="compositionally biased region" description="Low complexity" evidence="1">
    <location>
        <begin position="108"/>
        <end position="119"/>
    </location>
</feature>
<reference evidence="2 3" key="1">
    <citation type="journal article" date="2019" name="Sci. Rep.">
        <title>Orb-weaving spider Araneus ventricosus genome elucidates the spidroin gene catalogue.</title>
        <authorList>
            <person name="Kono N."/>
            <person name="Nakamura H."/>
            <person name="Ohtoshi R."/>
            <person name="Moran D.A.P."/>
            <person name="Shinohara A."/>
            <person name="Yoshida Y."/>
            <person name="Fujiwara M."/>
            <person name="Mori M."/>
            <person name="Tomita M."/>
            <person name="Arakawa K."/>
        </authorList>
    </citation>
    <scope>NUCLEOTIDE SEQUENCE [LARGE SCALE GENOMIC DNA]</scope>
</reference>
<comment type="caution">
    <text evidence="2">The sequence shown here is derived from an EMBL/GenBank/DDBJ whole genome shotgun (WGS) entry which is preliminary data.</text>
</comment>
<proteinExistence type="predicted"/>
<name>A0A4Y2KS14_ARAVE</name>
<evidence type="ECO:0000256" key="1">
    <source>
        <dbReference type="SAM" id="MobiDB-lite"/>
    </source>
</evidence>
<dbReference type="Proteomes" id="UP000499080">
    <property type="component" value="Unassembled WGS sequence"/>
</dbReference>
<dbReference type="AlphaFoldDB" id="A0A4Y2KS14"/>
<sequence length="119" mass="13641">MHSGNEETLVRTTARRNRQQQRHHGDRPKEMNRGIKQASATNEEKHKRKTRSAPPAAGRARPPSFTSLATEPAPTPHHSPQQQCLKTARQEATQPYSKRQKNRDLHTTTRNNATTYNRK</sequence>
<evidence type="ECO:0000313" key="2">
    <source>
        <dbReference type="EMBL" id="GBN04949.1"/>
    </source>
</evidence>
<feature type="region of interest" description="Disordered" evidence="1">
    <location>
        <begin position="1"/>
        <end position="119"/>
    </location>
</feature>
<gene>
    <name evidence="2" type="ORF">AVEN_261898_1</name>
</gene>
<evidence type="ECO:0000313" key="3">
    <source>
        <dbReference type="Proteomes" id="UP000499080"/>
    </source>
</evidence>
<feature type="compositionally biased region" description="Polar residues" evidence="1">
    <location>
        <begin position="78"/>
        <end position="97"/>
    </location>
</feature>